<evidence type="ECO:0008006" key="3">
    <source>
        <dbReference type="Google" id="ProtNLM"/>
    </source>
</evidence>
<accession>A0A532V8M7</accession>
<gene>
    <name evidence="1" type="ORF">CEE36_03870</name>
</gene>
<protein>
    <recommendedName>
        <fullName evidence="3">SbsA Ig-like domain-containing protein</fullName>
    </recommendedName>
</protein>
<dbReference type="Proteomes" id="UP000317778">
    <property type="component" value="Unassembled WGS sequence"/>
</dbReference>
<comment type="caution">
    <text evidence="1">The sequence shown here is derived from an EMBL/GenBank/DDBJ whole genome shotgun (WGS) entry which is preliminary data.</text>
</comment>
<dbReference type="PROSITE" id="PS51257">
    <property type="entry name" value="PROKAR_LIPOPROTEIN"/>
    <property type="match status" value="1"/>
</dbReference>
<organism evidence="1 2">
    <name type="scientific">candidate division TA06 bacterium B3_TA06</name>
    <dbReference type="NCBI Taxonomy" id="2012487"/>
    <lineage>
        <taxon>Bacteria</taxon>
        <taxon>Bacteria division TA06</taxon>
    </lineage>
</organism>
<evidence type="ECO:0000313" key="2">
    <source>
        <dbReference type="Proteomes" id="UP000317778"/>
    </source>
</evidence>
<reference evidence="1 2" key="1">
    <citation type="submission" date="2017-06" db="EMBL/GenBank/DDBJ databases">
        <title>Novel microbial phyla capable of carbon fixation and sulfur reduction in deep-sea sediments.</title>
        <authorList>
            <person name="Huang J."/>
            <person name="Baker B."/>
            <person name="Wang Y."/>
        </authorList>
    </citation>
    <scope>NUCLEOTIDE SEQUENCE [LARGE SCALE GENOMIC DNA]</scope>
    <source>
        <strain evidence="1">B3_TA06</strain>
    </source>
</reference>
<proteinExistence type="predicted"/>
<name>A0A532V8M7_UNCT6</name>
<dbReference type="EMBL" id="NJBO01000004">
    <property type="protein sequence ID" value="TKJ43482.1"/>
    <property type="molecule type" value="Genomic_DNA"/>
</dbReference>
<dbReference type="AlphaFoldDB" id="A0A532V8M7"/>
<evidence type="ECO:0000313" key="1">
    <source>
        <dbReference type="EMBL" id="TKJ43482.1"/>
    </source>
</evidence>
<sequence length="332" mass="36417">MLKPRHLVFVIILLAGCARQGAIPNTDKFPPHLVSVTPINRNQLIVSFDEELDSTALLPSTFLIASGNDTADIRFIARDPNDTRGFSLILLTSPLIDETYQISGLVVDSRGNGASIRSSFRASTRQDTTSVSILVSPLDPQTTFPYSIRFEFSEPLDTSRGMRILTAPPASEEALSGSWNRELTRYSVRVADTTLKGLPFYLVLLPGVSDFAGNRTTEGLAAFVYSDTGLVLRDIRGEVKTSEGRAAYSAIVLFKTPQDLFALTITDSSGAFIATLEEREETKIEAWFDRDGNGVYEEEASFSEATLPDSVTLITRPAPSPLRFDQLIPQTQ</sequence>